<reference evidence="8 9" key="1">
    <citation type="submission" date="2018-07" db="EMBL/GenBank/DDBJ databases">
        <title>Genomic Encyclopedia of Type Strains, Phase IV (KMG-IV): sequencing the most valuable type-strain genomes for metagenomic binning, comparative biology and taxonomic classification.</title>
        <authorList>
            <person name="Goeker M."/>
        </authorList>
    </citation>
    <scope>NUCLEOTIDE SEQUENCE [LARGE SCALE GENOMIC DNA]</scope>
    <source>
        <strain evidence="8 9">DSM 14364</strain>
    </source>
</reference>
<keyword evidence="9" id="KW-1185">Reference proteome</keyword>
<dbReference type="CDD" id="cd03255">
    <property type="entry name" value="ABC_MJ0796_LolCDE_FtsE"/>
    <property type="match status" value="1"/>
</dbReference>
<feature type="domain" description="ABC transporter" evidence="7">
    <location>
        <begin position="6"/>
        <end position="235"/>
    </location>
</feature>
<dbReference type="PROSITE" id="PS50893">
    <property type="entry name" value="ABC_TRANSPORTER_2"/>
    <property type="match status" value="1"/>
</dbReference>
<dbReference type="PANTHER" id="PTHR42798:SF2">
    <property type="entry name" value="ABC TRANSPORTER ATP-BINDING PROTEIN MG467-RELATED"/>
    <property type="match status" value="1"/>
</dbReference>
<evidence type="ECO:0000259" key="7">
    <source>
        <dbReference type="PROSITE" id="PS50893"/>
    </source>
</evidence>
<evidence type="ECO:0000313" key="9">
    <source>
        <dbReference type="Proteomes" id="UP000254925"/>
    </source>
</evidence>
<dbReference type="Proteomes" id="UP000254925">
    <property type="component" value="Unassembled WGS sequence"/>
</dbReference>
<name>A0A370HNU0_9HYPH</name>
<evidence type="ECO:0000256" key="2">
    <source>
        <dbReference type="ARBA" id="ARBA00022519"/>
    </source>
</evidence>
<keyword evidence="2" id="KW-1003">Cell membrane</keyword>
<dbReference type="InterPro" id="IPR027417">
    <property type="entry name" value="P-loop_NTPase"/>
</dbReference>
<dbReference type="FunFam" id="3.40.50.300:FF:000032">
    <property type="entry name" value="Export ABC transporter ATP-binding protein"/>
    <property type="match status" value="1"/>
</dbReference>
<organism evidence="8 9">
    <name type="scientific">Microvirga subterranea</name>
    <dbReference type="NCBI Taxonomy" id="186651"/>
    <lineage>
        <taxon>Bacteria</taxon>
        <taxon>Pseudomonadati</taxon>
        <taxon>Pseudomonadota</taxon>
        <taxon>Alphaproteobacteria</taxon>
        <taxon>Hyphomicrobiales</taxon>
        <taxon>Methylobacteriaceae</taxon>
        <taxon>Microvirga</taxon>
    </lineage>
</organism>
<dbReference type="GO" id="GO:0098796">
    <property type="term" value="C:membrane protein complex"/>
    <property type="evidence" value="ECO:0007669"/>
    <property type="project" value="UniProtKB-ARBA"/>
</dbReference>
<dbReference type="SUPFAM" id="SSF52540">
    <property type="entry name" value="P-loop containing nucleoside triphosphate hydrolases"/>
    <property type="match status" value="1"/>
</dbReference>
<keyword evidence="4 8" id="KW-0067">ATP-binding</keyword>
<evidence type="ECO:0000256" key="3">
    <source>
        <dbReference type="ARBA" id="ARBA00022741"/>
    </source>
</evidence>
<dbReference type="PROSITE" id="PS00211">
    <property type="entry name" value="ABC_TRANSPORTER_1"/>
    <property type="match status" value="1"/>
</dbReference>
<dbReference type="GO" id="GO:0016887">
    <property type="term" value="F:ATP hydrolysis activity"/>
    <property type="evidence" value="ECO:0007669"/>
    <property type="project" value="InterPro"/>
</dbReference>
<keyword evidence="2" id="KW-0472">Membrane</keyword>
<dbReference type="GO" id="GO:0022857">
    <property type="term" value="F:transmembrane transporter activity"/>
    <property type="evidence" value="ECO:0007669"/>
    <property type="project" value="UniProtKB-ARBA"/>
</dbReference>
<dbReference type="InterPro" id="IPR017911">
    <property type="entry name" value="MacB-like_ATP-bd"/>
</dbReference>
<proteinExistence type="inferred from homology"/>
<dbReference type="SMART" id="SM00382">
    <property type="entry name" value="AAA"/>
    <property type="match status" value="1"/>
</dbReference>
<protein>
    <submittedName>
        <fullName evidence="8">Putative ABC transport system ATP-binding protein</fullName>
    </submittedName>
</protein>
<accession>A0A370HNU0</accession>
<gene>
    <name evidence="8" type="ORF">DES45_103460</name>
</gene>
<keyword evidence="2" id="KW-0997">Cell inner membrane</keyword>
<dbReference type="Gene3D" id="3.40.50.300">
    <property type="entry name" value="P-loop containing nucleotide triphosphate hydrolases"/>
    <property type="match status" value="1"/>
</dbReference>
<dbReference type="InterPro" id="IPR017871">
    <property type="entry name" value="ABC_transporter-like_CS"/>
</dbReference>
<evidence type="ECO:0000256" key="5">
    <source>
        <dbReference type="ARBA" id="ARBA00022967"/>
    </source>
</evidence>
<comment type="caution">
    <text evidence="8">The sequence shown here is derived from an EMBL/GenBank/DDBJ whole genome shotgun (WGS) entry which is preliminary data.</text>
</comment>
<dbReference type="InterPro" id="IPR003439">
    <property type="entry name" value="ABC_transporter-like_ATP-bd"/>
</dbReference>
<evidence type="ECO:0000256" key="6">
    <source>
        <dbReference type="ARBA" id="ARBA00038388"/>
    </source>
</evidence>
<dbReference type="RefSeq" id="WP_114769889.1">
    <property type="nucleotide sequence ID" value="NZ_QQBB01000003.1"/>
</dbReference>
<dbReference type="InterPro" id="IPR003593">
    <property type="entry name" value="AAA+_ATPase"/>
</dbReference>
<evidence type="ECO:0000256" key="1">
    <source>
        <dbReference type="ARBA" id="ARBA00022448"/>
    </source>
</evidence>
<keyword evidence="1" id="KW-0813">Transport</keyword>
<evidence type="ECO:0000256" key="4">
    <source>
        <dbReference type="ARBA" id="ARBA00022840"/>
    </source>
</evidence>
<keyword evidence="5" id="KW-1278">Translocase</keyword>
<dbReference type="AlphaFoldDB" id="A0A370HNU0"/>
<dbReference type="EMBL" id="QQBB01000003">
    <property type="protein sequence ID" value="RDI60198.1"/>
    <property type="molecule type" value="Genomic_DNA"/>
</dbReference>
<dbReference type="OrthoDB" id="9786950at2"/>
<keyword evidence="3" id="KW-0547">Nucleotide-binding</keyword>
<dbReference type="PANTHER" id="PTHR42798">
    <property type="entry name" value="LIPOPROTEIN-RELEASING SYSTEM ATP-BINDING PROTEIN LOLD"/>
    <property type="match status" value="1"/>
</dbReference>
<dbReference type="GO" id="GO:0005524">
    <property type="term" value="F:ATP binding"/>
    <property type="evidence" value="ECO:0007669"/>
    <property type="project" value="UniProtKB-KW"/>
</dbReference>
<dbReference type="Pfam" id="PF00005">
    <property type="entry name" value="ABC_tran"/>
    <property type="match status" value="1"/>
</dbReference>
<evidence type="ECO:0000313" key="8">
    <source>
        <dbReference type="EMBL" id="RDI60198.1"/>
    </source>
</evidence>
<sequence>MSAATLRTKGLAKVYRTGAVEVTALRGVDFEAREGEFIVMLGPSGSGKSTFLNIVGGLDQATSGEAWFQEHNLTTMDERGLTLYRRDHVGFVFQFYNLVPSLTARENVSLVTEIARNPMKPEEALSLVGLEQRMDHFPAQLSGGEQQRVAIARAIAKRPEVLLCDEPTGALDSRTGVKVLEALLLVNRELRATTLVITHNAAIREVADRVVSFGDGRILSVSVNAERKPASAISW</sequence>
<comment type="similarity">
    <text evidence="6">Belongs to the ABC transporter superfamily. Macrolide exporter (TC 3.A.1.122) family.</text>
</comment>